<dbReference type="RefSeq" id="WP_112383434.1">
    <property type="nucleotide sequence ID" value="NZ_CP178397.1"/>
</dbReference>
<sequence length="129" mass="13623">MKSLLPLSVAAASLLALAACNSQPAQPEVVDANPDPMATTLANRAPVELPPAIKADKTFRCKDNSLAFVTFFEGDKLANVRLKEGETPVRLTAPEAGQPLTADGGWKLTGDEKNITLTTPDKPAQTCHV</sequence>
<dbReference type="EMBL" id="FNBI01000002">
    <property type="protein sequence ID" value="SDF22131.1"/>
    <property type="molecule type" value="Genomic_DNA"/>
</dbReference>
<accession>A0A1G7JB33</accession>
<feature type="chain" id="PRO_5036019140" description="C-type lysozyme inhibitor domain-containing protein" evidence="1">
    <location>
        <begin position="19"/>
        <end position="129"/>
    </location>
</feature>
<reference evidence="2 5" key="2">
    <citation type="submission" date="2019-12" db="EMBL/GenBank/DDBJ databases">
        <authorList>
            <person name="Zheng J."/>
        </authorList>
    </citation>
    <scope>NUCLEOTIDE SEQUENCE [LARGE SCALE GENOMIC DNA]</scope>
    <source>
        <strain evidence="2 5">DSM 27347</strain>
    </source>
</reference>
<evidence type="ECO:0000256" key="1">
    <source>
        <dbReference type="SAM" id="SignalP"/>
    </source>
</evidence>
<dbReference type="EMBL" id="WSUT01000005">
    <property type="protein sequence ID" value="MWC43949.1"/>
    <property type="molecule type" value="Genomic_DNA"/>
</dbReference>
<dbReference type="AlphaFoldDB" id="A0A1G7JB33"/>
<dbReference type="Proteomes" id="UP000436801">
    <property type="component" value="Unassembled WGS sequence"/>
</dbReference>
<protein>
    <recommendedName>
        <fullName evidence="6">C-type lysozyme inhibitor domain-containing protein</fullName>
    </recommendedName>
</protein>
<gene>
    <name evidence="2" type="ORF">GQR91_09835</name>
    <name evidence="3" type="ORF">SAMN05216557_102567</name>
</gene>
<name>A0A1G7JB33_9SPHN</name>
<dbReference type="PROSITE" id="PS51257">
    <property type="entry name" value="PROKAR_LIPOPROTEIN"/>
    <property type="match status" value="1"/>
</dbReference>
<evidence type="ECO:0000313" key="5">
    <source>
        <dbReference type="Proteomes" id="UP000436801"/>
    </source>
</evidence>
<reference evidence="3 4" key="1">
    <citation type="submission" date="2016-10" db="EMBL/GenBank/DDBJ databases">
        <authorList>
            <person name="Varghese N."/>
            <person name="Submissions S."/>
        </authorList>
    </citation>
    <scope>NUCLEOTIDE SEQUENCE [LARGE SCALE GENOMIC DNA]</scope>
    <source>
        <strain evidence="3 4">S7-754</strain>
    </source>
</reference>
<evidence type="ECO:0000313" key="2">
    <source>
        <dbReference type="EMBL" id="MWC43949.1"/>
    </source>
</evidence>
<proteinExistence type="predicted"/>
<dbReference type="Proteomes" id="UP000323502">
    <property type="component" value="Unassembled WGS sequence"/>
</dbReference>
<evidence type="ECO:0000313" key="4">
    <source>
        <dbReference type="Proteomes" id="UP000323502"/>
    </source>
</evidence>
<evidence type="ECO:0008006" key="6">
    <source>
        <dbReference type="Google" id="ProtNLM"/>
    </source>
</evidence>
<keyword evidence="1" id="KW-0732">Signal</keyword>
<organism evidence="3 4">
    <name type="scientific">Sphingomonas carotinifaciens</name>
    <dbReference type="NCBI Taxonomy" id="1166323"/>
    <lineage>
        <taxon>Bacteria</taxon>
        <taxon>Pseudomonadati</taxon>
        <taxon>Pseudomonadota</taxon>
        <taxon>Alphaproteobacteria</taxon>
        <taxon>Sphingomonadales</taxon>
        <taxon>Sphingomonadaceae</taxon>
        <taxon>Sphingomonas</taxon>
    </lineage>
</organism>
<evidence type="ECO:0000313" key="3">
    <source>
        <dbReference type="EMBL" id="SDF22131.1"/>
    </source>
</evidence>
<feature type="signal peptide" evidence="1">
    <location>
        <begin position="1"/>
        <end position="18"/>
    </location>
</feature>
<dbReference type="OrthoDB" id="7472092at2"/>
<keyword evidence="4" id="KW-1185">Reference proteome</keyword>